<feature type="compositionally biased region" description="Basic and acidic residues" evidence="9">
    <location>
        <begin position="392"/>
        <end position="404"/>
    </location>
</feature>
<keyword evidence="12" id="KW-1185">Reference proteome</keyword>
<dbReference type="AlphaFoldDB" id="A0A8C4J2W9"/>
<dbReference type="SUPFAM" id="SSF48464">
    <property type="entry name" value="ENTH/VHS domain"/>
    <property type="match status" value="1"/>
</dbReference>
<keyword evidence="5" id="KW-0333">Golgi apparatus</keyword>
<proteinExistence type="predicted"/>
<evidence type="ECO:0000256" key="6">
    <source>
        <dbReference type="ARBA" id="ARBA00023136"/>
    </source>
</evidence>
<dbReference type="InterPro" id="IPR013809">
    <property type="entry name" value="ENTH"/>
</dbReference>
<feature type="compositionally biased region" description="Gly residues" evidence="9">
    <location>
        <begin position="223"/>
        <end position="232"/>
    </location>
</feature>
<dbReference type="Pfam" id="PF01417">
    <property type="entry name" value="ENTH"/>
    <property type="match status" value="1"/>
</dbReference>
<keyword evidence="4" id="KW-0963">Cytoplasm</keyword>
<feature type="domain" description="ENTH" evidence="10">
    <location>
        <begin position="6"/>
        <end position="139"/>
    </location>
</feature>
<feature type="region of interest" description="Disordered" evidence="9">
    <location>
        <begin position="554"/>
        <end position="578"/>
    </location>
</feature>
<dbReference type="GO" id="GO:0030662">
    <property type="term" value="C:coated vesicle membrane"/>
    <property type="evidence" value="ECO:0007669"/>
    <property type="project" value="UniProtKB-ARBA"/>
</dbReference>
<reference evidence="11" key="2">
    <citation type="submission" date="2025-09" db="UniProtKB">
        <authorList>
            <consortium name="Ensembl"/>
        </authorList>
    </citation>
    <scope>IDENTIFICATION</scope>
</reference>
<feature type="compositionally biased region" description="Low complexity" evidence="9">
    <location>
        <begin position="163"/>
        <end position="183"/>
    </location>
</feature>
<dbReference type="PANTHER" id="PTHR21514">
    <property type="entry name" value="AP-4 COMPLEX ACCESSORY SUBUNIT TEPSIN"/>
    <property type="match status" value="1"/>
</dbReference>
<organism evidence="11 12">
    <name type="scientific">Dromaius novaehollandiae</name>
    <name type="common">Emu</name>
    <dbReference type="NCBI Taxonomy" id="8790"/>
    <lineage>
        <taxon>Eukaryota</taxon>
        <taxon>Metazoa</taxon>
        <taxon>Chordata</taxon>
        <taxon>Craniata</taxon>
        <taxon>Vertebrata</taxon>
        <taxon>Euteleostomi</taxon>
        <taxon>Archelosauria</taxon>
        <taxon>Archosauria</taxon>
        <taxon>Dinosauria</taxon>
        <taxon>Saurischia</taxon>
        <taxon>Theropoda</taxon>
        <taxon>Coelurosauria</taxon>
        <taxon>Aves</taxon>
        <taxon>Palaeognathae</taxon>
        <taxon>Casuariiformes</taxon>
        <taxon>Dromaiidae</taxon>
        <taxon>Dromaius</taxon>
    </lineage>
</organism>
<dbReference type="PROSITE" id="PS50942">
    <property type="entry name" value="ENTH"/>
    <property type="match status" value="1"/>
</dbReference>
<dbReference type="Gene3D" id="1.25.40.90">
    <property type="match status" value="1"/>
</dbReference>
<dbReference type="CDD" id="cd03572">
    <property type="entry name" value="ENTH_like_Tepsin"/>
    <property type="match status" value="1"/>
</dbReference>
<feature type="compositionally biased region" description="Low complexity" evidence="9">
    <location>
        <begin position="328"/>
        <end position="342"/>
    </location>
</feature>
<dbReference type="PANTHER" id="PTHR21514:SF0">
    <property type="entry name" value="AP-4 COMPLEX ACCESSORY SUBUNIT TEPSIN"/>
    <property type="match status" value="1"/>
</dbReference>
<comment type="subcellular location">
    <subcellularLocation>
        <location evidence="2">Cytoplasm</location>
        <location evidence="2">Cytosol</location>
    </subcellularLocation>
    <subcellularLocation>
        <location evidence="3">Cytoplasmic vesicle</location>
    </subcellularLocation>
    <subcellularLocation>
        <location evidence="1">Golgi apparatus</location>
        <location evidence="1">trans-Golgi network membrane</location>
        <topology evidence="1">Peripheral membrane protein</topology>
    </subcellularLocation>
</comment>
<name>A0A8C4J2W9_DRONO</name>
<gene>
    <name evidence="11" type="primary">TEPSIN</name>
</gene>
<keyword evidence="7" id="KW-0968">Cytoplasmic vesicle</keyword>
<evidence type="ECO:0000256" key="4">
    <source>
        <dbReference type="ARBA" id="ARBA00022490"/>
    </source>
</evidence>
<dbReference type="GO" id="GO:0005829">
    <property type="term" value="C:cytosol"/>
    <property type="evidence" value="ECO:0007669"/>
    <property type="project" value="UniProtKB-SubCell"/>
</dbReference>
<dbReference type="Proteomes" id="UP000694423">
    <property type="component" value="Unplaced"/>
</dbReference>
<evidence type="ECO:0000256" key="1">
    <source>
        <dbReference type="ARBA" id="ARBA00004150"/>
    </source>
</evidence>
<reference evidence="11" key="1">
    <citation type="submission" date="2025-08" db="UniProtKB">
        <authorList>
            <consortium name="Ensembl"/>
        </authorList>
    </citation>
    <scope>IDENTIFICATION</scope>
</reference>
<dbReference type="InterPro" id="IPR039273">
    <property type="entry name" value="TEPSIN"/>
</dbReference>
<accession>A0A8C4J2W9</accession>
<evidence type="ECO:0000256" key="8">
    <source>
        <dbReference type="ARBA" id="ARBA00070138"/>
    </source>
</evidence>
<evidence type="ECO:0000259" key="10">
    <source>
        <dbReference type="PROSITE" id="PS50942"/>
    </source>
</evidence>
<dbReference type="InterPro" id="IPR008942">
    <property type="entry name" value="ENTH_VHS"/>
</dbReference>
<dbReference type="GO" id="GO:0032588">
    <property type="term" value="C:trans-Golgi network membrane"/>
    <property type="evidence" value="ECO:0007669"/>
    <property type="project" value="TreeGrafter"/>
</dbReference>
<evidence type="ECO:0000256" key="9">
    <source>
        <dbReference type="SAM" id="MobiDB-lite"/>
    </source>
</evidence>
<evidence type="ECO:0000256" key="3">
    <source>
        <dbReference type="ARBA" id="ARBA00004541"/>
    </source>
</evidence>
<feature type="region of interest" description="Disordered" evidence="9">
    <location>
        <begin position="317"/>
        <end position="451"/>
    </location>
</feature>
<evidence type="ECO:0000256" key="5">
    <source>
        <dbReference type="ARBA" id="ARBA00023034"/>
    </source>
</evidence>
<dbReference type="InterPro" id="IPR035802">
    <property type="entry name" value="ENTH/VHS_tepsin"/>
</dbReference>
<feature type="region of interest" description="Disordered" evidence="9">
    <location>
        <begin position="149"/>
        <end position="235"/>
    </location>
</feature>
<evidence type="ECO:0000313" key="11">
    <source>
        <dbReference type="Ensembl" id="ENSDNVP00000002420.1"/>
    </source>
</evidence>
<keyword evidence="6" id="KW-0472">Membrane</keyword>
<evidence type="ECO:0000256" key="7">
    <source>
        <dbReference type="ARBA" id="ARBA00023329"/>
    </source>
</evidence>
<evidence type="ECO:0000256" key="2">
    <source>
        <dbReference type="ARBA" id="ARBA00004514"/>
    </source>
</evidence>
<sequence length="578" mass="60583">MAAPLRDRLSFLSRLPTLLKGTADDEAPCPGYLFEEIAKISHESPGSSQCLLEYLLNRLQSSSCHVKLKVLKILLHTCTHGSPQFVLQLKRNAAFIREAAVFTGPPDPLHGNSLNQKVRLAAQDLASVLFSDALLPQPAALPACPLPPAGMGSKSSPCGSLQGFGFSSEKSSSGGAPASPQGAPRRHLPARVGPRSWEEHSGVCEAASSRGSTQRPSESPAGAGRGRLGGDGQRAQLPGLLAGERRAEPHLRLLQQVGQRQPLWGEPGAGERGREVRAAELRGGAGAAQPGLGGPQRERPHAVHVRHLLPHVLRPALSGSDLRSDSTAPAAAQPRQPRPRGQPSDEDPAAVRGSVQRPTFTKELTAGHGPLCPRRGLGPVHPGLADGHPAPGRREHPGARERGPAPRGRPGPRGRAGGRSGALRSVRCRSASLSPRARGSEQTGRDPEGHGGCRCAVPEPVPLCRHGAGGPSWHGALPGLSPGRAADTVPSWGRWCFESVRRGEQQGTVCLLLSQHVAAVTLLLRLLDTGCWGSHPPPAWGLTGSLLRAWPCQAARPLQDPPRPSSTPPSGGGQPAAD</sequence>
<dbReference type="FunFam" id="1.25.40.90:FF:000029">
    <property type="entry name" value="AP-4 complex accessory subunit Tepsin"/>
    <property type="match status" value="1"/>
</dbReference>
<protein>
    <recommendedName>
        <fullName evidence="8">AP-4 complex accessory subunit Tepsin</fullName>
    </recommendedName>
</protein>
<evidence type="ECO:0000313" key="12">
    <source>
        <dbReference type="Proteomes" id="UP000694423"/>
    </source>
</evidence>
<dbReference type="Ensembl" id="ENSDNVT00000002909.1">
    <property type="protein sequence ID" value="ENSDNVP00000002420.1"/>
    <property type="gene ID" value="ENSDNVG00000001739.1"/>
</dbReference>